<sequence>MAAVAVCARCGGFLCGACTEVLEETAYCAPCAERRSRDMRPSRAVRLLLLANLGGFLFLGAPVVLRSWTVDGTPRGTLEILLKLGVTLVVAVVGAVISTRRLRRRDEVGDRASALMLRVLSALNLLGCLLWGALTAVVLAFWGPGP</sequence>
<keyword evidence="1" id="KW-0812">Transmembrane</keyword>
<evidence type="ECO:0000256" key="1">
    <source>
        <dbReference type="SAM" id="Phobius"/>
    </source>
</evidence>
<dbReference type="EMBL" id="RAWK01000093">
    <property type="protein sequence ID" value="RKH65402.1"/>
    <property type="molecule type" value="Genomic_DNA"/>
</dbReference>
<feature type="transmembrane region" description="Helical" evidence="1">
    <location>
        <begin position="80"/>
        <end position="98"/>
    </location>
</feature>
<evidence type="ECO:0000313" key="2">
    <source>
        <dbReference type="EMBL" id="RKH65402.1"/>
    </source>
</evidence>
<keyword evidence="1" id="KW-1133">Transmembrane helix</keyword>
<reference evidence="3" key="1">
    <citation type="submission" date="2018-09" db="EMBL/GenBank/DDBJ databases">
        <authorList>
            <person name="Livingstone P.G."/>
            <person name="Whitworth D.E."/>
        </authorList>
    </citation>
    <scope>NUCLEOTIDE SEQUENCE [LARGE SCALE GENOMIC DNA]</scope>
    <source>
        <strain evidence="3">AB050A</strain>
    </source>
</reference>
<gene>
    <name evidence="2" type="ORF">D7W81_16955</name>
</gene>
<accession>A0A3A8QKN7</accession>
<feature type="transmembrane region" description="Helical" evidence="1">
    <location>
        <begin position="119"/>
        <end position="142"/>
    </location>
</feature>
<evidence type="ECO:0000313" key="3">
    <source>
        <dbReference type="Proteomes" id="UP000267003"/>
    </source>
</evidence>
<comment type="caution">
    <text evidence="2">The sequence shown here is derived from an EMBL/GenBank/DDBJ whole genome shotgun (WGS) entry which is preliminary data.</text>
</comment>
<dbReference type="AlphaFoldDB" id="A0A3A8QKN7"/>
<keyword evidence="3" id="KW-1185">Reference proteome</keyword>
<proteinExistence type="predicted"/>
<protein>
    <submittedName>
        <fullName evidence="2">Uncharacterized protein</fullName>
    </submittedName>
</protein>
<organism evidence="2 3">
    <name type="scientific">Corallococcus aberystwythensis</name>
    <dbReference type="NCBI Taxonomy" id="2316722"/>
    <lineage>
        <taxon>Bacteria</taxon>
        <taxon>Pseudomonadati</taxon>
        <taxon>Myxococcota</taxon>
        <taxon>Myxococcia</taxon>
        <taxon>Myxococcales</taxon>
        <taxon>Cystobacterineae</taxon>
        <taxon>Myxococcaceae</taxon>
        <taxon>Corallococcus</taxon>
    </lineage>
</organism>
<feature type="transmembrane region" description="Helical" evidence="1">
    <location>
        <begin position="44"/>
        <end position="68"/>
    </location>
</feature>
<dbReference type="Proteomes" id="UP000267003">
    <property type="component" value="Unassembled WGS sequence"/>
</dbReference>
<keyword evidence="1" id="KW-0472">Membrane</keyword>
<name>A0A3A8QKN7_9BACT</name>